<dbReference type="InterPro" id="IPR003131">
    <property type="entry name" value="T1-type_BTB"/>
</dbReference>
<gene>
    <name evidence="3" type="ORF">OKA104_LOCUS38359</name>
    <name evidence="2" type="ORF">VCS650_LOCUS24582</name>
</gene>
<organism evidence="2 4">
    <name type="scientific">Adineta steineri</name>
    <dbReference type="NCBI Taxonomy" id="433720"/>
    <lineage>
        <taxon>Eukaryota</taxon>
        <taxon>Metazoa</taxon>
        <taxon>Spiralia</taxon>
        <taxon>Gnathifera</taxon>
        <taxon>Rotifera</taxon>
        <taxon>Eurotatoria</taxon>
        <taxon>Bdelloidea</taxon>
        <taxon>Adinetida</taxon>
        <taxon>Adinetidae</taxon>
        <taxon>Adineta</taxon>
    </lineage>
</organism>
<dbReference type="InterPro" id="IPR011333">
    <property type="entry name" value="SKP1/BTB/POZ_sf"/>
</dbReference>
<dbReference type="InterPro" id="IPR045068">
    <property type="entry name" value="BACURD1-3"/>
</dbReference>
<dbReference type="CDD" id="cd18316">
    <property type="entry name" value="BTB_POZ_KCTD-like"/>
    <property type="match status" value="1"/>
</dbReference>
<dbReference type="PANTHER" id="PTHR11145:SF8">
    <property type="entry name" value="RE57120P"/>
    <property type="match status" value="1"/>
</dbReference>
<dbReference type="InterPro" id="IPR006571">
    <property type="entry name" value="TLDc_dom"/>
</dbReference>
<protein>
    <recommendedName>
        <fullName evidence="1">TLDc domain-containing protein</fullName>
    </recommendedName>
</protein>
<feature type="domain" description="TLDc" evidence="1">
    <location>
        <begin position="186"/>
        <end position="361"/>
    </location>
</feature>
<dbReference type="SUPFAM" id="SSF54695">
    <property type="entry name" value="POZ domain"/>
    <property type="match status" value="1"/>
</dbReference>
<dbReference type="PROSITE" id="PS51886">
    <property type="entry name" value="TLDC"/>
    <property type="match status" value="1"/>
</dbReference>
<proteinExistence type="predicted"/>
<dbReference type="SMART" id="SM00225">
    <property type="entry name" value="BTB"/>
    <property type="match status" value="1"/>
</dbReference>
<dbReference type="GO" id="GO:0051260">
    <property type="term" value="P:protein homooligomerization"/>
    <property type="evidence" value="ECO:0007669"/>
    <property type="project" value="InterPro"/>
</dbReference>
<evidence type="ECO:0000313" key="4">
    <source>
        <dbReference type="Proteomes" id="UP000663891"/>
    </source>
</evidence>
<dbReference type="SMART" id="SM00584">
    <property type="entry name" value="TLDc"/>
    <property type="match status" value="1"/>
</dbReference>
<dbReference type="EMBL" id="CAJNON010000303">
    <property type="protein sequence ID" value="CAF1182646.1"/>
    <property type="molecule type" value="Genomic_DNA"/>
</dbReference>
<sequence length="362" mass="41157">MAHSLERPNLLLKQCEELSQRVSKFNKTIEDSVASLNNDMNQLLTSIKENIETTMTMAANDLNEWEQLKVNLSKTRINGKVQLDVGGRDFSTTVQTLVNEKDTFFTALFSKQWELEKDEKGRIFIDRNGDLFAEILDFMRSPSEFILPEERLRKRLIGEAKFYKLKSFLEVLTEPERKEEERKIQIFVGDTLLSVEQKIKINEFYGKADQLWESIYIATKDGFETSTFHRLCDNQGPTMIIIRSTGGYLFGGYASQSWSSNGSYTNASNSFLFLLTNANGSQPTKFLYNNTGNAFYNDQSYGPTFGNGHDLYICDKSNANNSSYCNMLGSYGYPNTLGLGPATFTGAKNFQITEIEVFKLSQ</sequence>
<dbReference type="EMBL" id="CAJOAY010006883">
    <property type="protein sequence ID" value="CAF4153022.1"/>
    <property type="molecule type" value="Genomic_DNA"/>
</dbReference>
<evidence type="ECO:0000313" key="3">
    <source>
        <dbReference type="EMBL" id="CAF4153022.1"/>
    </source>
</evidence>
<dbReference type="AlphaFoldDB" id="A0A814V2Y2"/>
<dbReference type="Pfam" id="PF07534">
    <property type="entry name" value="TLD"/>
    <property type="match status" value="1"/>
</dbReference>
<dbReference type="Gene3D" id="3.30.710.10">
    <property type="entry name" value="Potassium Channel Kv1.1, Chain A"/>
    <property type="match status" value="1"/>
</dbReference>
<evidence type="ECO:0000259" key="1">
    <source>
        <dbReference type="PROSITE" id="PS51886"/>
    </source>
</evidence>
<name>A0A814V2Y2_9BILA</name>
<accession>A0A814V2Y2</accession>
<comment type="caution">
    <text evidence="2">The sequence shown here is derived from an EMBL/GenBank/DDBJ whole genome shotgun (WGS) entry which is preliminary data.</text>
</comment>
<dbReference type="PANTHER" id="PTHR11145">
    <property type="entry name" value="BTB/POZ DOMAIN-CONTAINING ADAPTER FOR CUL3-MEDIATED RHOA DEGRADATION PROTEIN FAMILY MEMBER"/>
    <property type="match status" value="1"/>
</dbReference>
<dbReference type="Proteomes" id="UP000663891">
    <property type="component" value="Unassembled WGS sequence"/>
</dbReference>
<dbReference type="Proteomes" id="UP000663881">
    <property type="component" value="Unassembled WGS sequence"/>
</dbReference>
<dbReference type="InterPro" id="IPR000210">
    <property type="entry name" value="BTB/POZ_dom"/>
</dbReference>
<dbReference type="Pfam" id="PF02214">
    <property type="entry name" value="BTB_2"/>
    <property type="match status" value="1"/>
</dbReference>
<dbReference type="OrthoDB" id="25620at2759"/>
<reference evidence="2" key="1">
    <citation type="submission" date="2021-02" db="EMBL/GenBank/DDBJ databases">
        <authorList>
            <person name="Nowell W R."/>
        </authorList>
    </citation>
    <scope>NUCLEOTIDE SEQUENCE</scope>
</reference>
<evidence type="ECO:0000313" key="2">
    <source>
        <dbReference type="EMBL" id="CAF1182646.1"/>
    </source>
</evidence>